<feature type="region of interest" description="Disordered" evidence="1">
    <location>
        <begin position="1"/>
        <end position="115"/>
    </location>
</feature>
<keyword evidence="3" id="KW-1185">Reference proteome</keyword>
<feature type="region of interest" description="Disordered" evidence="1">
    <location>
        <begin position="258"/>
        <end position="282"/>
    </location>
</feature>
<comment type="caution">
    <text evidence="2">The sequence shown here is derived from an EMBL/GenBank/DDBJ whole genome shotgun (WGS) entry which is preliminary data.</text>
</comment>
<reference evidence="2 3" key="1">
    <citation type="journal article" date="2018" name="Cell">
        <title>The Chara Genome: Secondary Complexity and Implications for Plant Terrestrialization.</title>
        <authorList>
            <person name="Nishiyama T."/>
            <person name="Sakayama H."/>
            <person name="Vries J.D."/>
            <person name="Buschmann H."/>
            <person name="Saint-Marcoux D."/>
            <person name="Ullrich K.K."/>
            <person name="Haas F.B."/>
            <person name="Vanderstraeten L."/>
            <person name="Becker D."/>
            <person name="Lang D."/>
            <person name="Vosolsobe S."/>
            <person name="Rombauts S."/>
            <person name="Wilhelmsson P.K.I."/>
            <person name="Janitza P."/>
            <person name="Kern R."/>
            <person name="Heyl A."/>
            <person name="Rumpler F."/>
            <person name="Villalobos L.I.A.C."/>
            <person name="Clay J.M."/>
            <person name="Skokan R."/>
            <person name="Toyoda A."/>
            <person name="Suzuki Y."/>
            <person name="Kagoshima H."/>
            <person name="Schijlen E."/>
            <person name="Tajeshwar N."/>
            <person name="Catarino B."/>
            <person name="Hetherington A.J."/>
            <person name="Saltykova A."/>
            <person name="Bonnot C."/>
            <person name="Breuninger H."/>
            <person name="Symeonidi A."/>
            <person name="Radhakrishnan G.V."/>
            <person name="Van Nieuwerburgh F."/>
            <person name="Deforce D."/>
            <person name="Chang C."/>
            <person name="Karol K.G."/>
            <person name="Hedrich R."/>
            <person name="Ulvskov P."/>
            <person name="Glockner G."/>
            <person name="Delwiche C.F."/>
            <person name="Petrasek J."/>
            <person name="Van de Peer Y."/>
            <person name="Friml J."/>
            <person name="Beilby M."/>
            <person name="Dolan L."/>
            <person name="Kohara Y."/>
            <person name="Sugano S."/>
            <person name="Fujiyama A."/>
            <person name="Delaux P.-M."/>
            <person name="Quint M."/>
            <person name="TheiBen G."/>
            <person name="Hagemann M."/>
            <person name="Harholt J."/>
            <person name="Dunand C."/>
            <person name="Zachgo S."/>
            <person name="Langdale J."/>
            <person name="Maumus F."/>
            <person name="Straeten D.V.D."/>
            <person name="Gould S.B."/>
            <person name="Rensing S.A."/>
        </authorList>
    </citation>
    <scope>NUCLEOTIDE SEQUENCE [LARGE SCALE GENOMIC DNA]</scope>
    <source>
        <strain evidence="2 3">S276</strain>
    </source>
</reference>
<name>A0A388KEU1_CHABU</name>
<evidence type="ECO:0000313" key="3">
    <source>
        <dbReference type="Proteomes" id="UP000265515"/>
    </source>
</evidence>
<dbReference type="Gramene" id="GBG68569">
    <property type="protein sequence ID" value="GBG68569"/>
    <property type="gene ID" value="CBR_g3114"/>
</dbReference>
<feature type="compositionally biased region" description="Basic and acidic residues" evidence="1">
    <location>
        <begin position="17"/>
        <end position="38"/>
    </location>
</feature>
<protein>
    <submittedName>
        <fullName evidence="2">Uncharacterized protein</fullName>
    </submittedName>
</protein>
<evidence type="ECO:0000256" key="1">
    <source>
        <dbReference type="SAM" id="MobiDB-lite"/>
    </source>
</evidence>
<feature type="compositionally biased region" description="Basic and acidic residues" evidence="1">
    <location>
        <begin position="258"/>
        <end position="281"/>
    </location>
</feature>
<feature type="compositionally biased region" description="Low complexity" evidence="1">
    <location>
        <begin position="192"/>
        <end position="207"/>
    </location>
</feature>
<feature type="region of interest" description="Disordered" evidence="1">
    <location>
        <begin position="344"/>
        <end position="365"/>
    </location>
</feature>
<dbReference type="AlphaFoldDB" id="A0A388KEU1"/>
<accession>A0A388KEU1</accession>
<feature type="region of interest" description="Disordered" evidence="1">
    <location>
        <begin position="483"/>
        <end position="537"/>
    </location>
</feature>
<evidence type="ECO:0000313" key="2">
    <source>
        <dbReference type="EMBL" id="GBG68569.1"/>
    </source>
</evidence>
<sequence length="919" mass="104258">MSRASRGGNNDAPAPSKDVRKQQPRDKGADKGVRDREPNAGQTGNPAQGVQNGESDDLSRQQSTPAGQHLKASTTLSSSGQQPSMAGPSMPPCADSALDQGPSARPMTLSPQGMWGKANSLLNKIKRAPLLQPRVQQLLDPPPSDAHDRGGLSPHASPRPPLSEPTRLSSQTPDQADRPQKQLTSKDDMVAQQQALPGAQQQSLQQQLQRQQEEQHCQLQLHEEGARRQLHEQQSRCQNEKQEQQHLLPLEDQRLPMQEEQHHPRLQQEQDAHQHEHHDHQPLLQQQLHLQHEEQKQQQAQCQHEGQQQQRLLLLRQQEAEQLRQQKVEQLRLRQQQEQEAHQQLLQKQLHHQHDEHEQQCHIQHQLQVHHDQEIKQQLLQQQQQQLLGQLHQQTYFEEQLQLLLKTQTMQSHNQQLQDRMLQQQHLHLQWQQHLCCQHQQILQQQQHQLQAYWQEEMAQQNQLAQQQHHLPQMEFPASTVHALPLLPGPDHCRPASDAQEVRPMDTSAPPDDDPAHLGGQLNRQLPPPPADVDVEASPDTLSLTDHVEVKQKLHFLTNWTLMKIFSLTDDRPADKLKTGYWEQAQNVLMHSPRTLATVQKYNDVATIDWMDVGAAIVFVVNEFLDKMESFATGRQKQVDVAGHPGPHPAQDDAFLHEGLPWLKPLVHELCNTLYGPPLDQLEQLGQHSPPSAGQIVQSQVVEQRPRVPLARLRHADILQDDDDAPSDHETDEMNLPLTLPKKLKDLVRLQHDDTGPASMPPGVVLLPLRRAKEEGEWLLGLRPPSGPPDTAFPSTGFTVKGWTGTPSTAAILKRLKNWVNDTTIPGVRGAVLPKSLSFPQGIVPVIVLIDPRSRSREPPTFRWFSHHDLMNLSTASFHATSASALLRALLLMQILLEDNVLEEHNQWDDSPFVLPIKH</sequence>
<organism evidence="2 3">
    <name type="scientific">Chara braunii</name>
    <name type="common">Braun's stonewort</name>
    <dbReference type="NCBI Taxonomy" id="69332"/>
    <lineage>
        <taxon>Eukaryota</taxon>
        <taxon>Viridiplantae</taxon>
        <taxon>Streptophyta</taxon>
        <taxon>Charophyceae</taxon>
        <taxon>Charales</taxon>
        <taxon>Characeae</taxon>
        <taxon>Chara</taxon>
    </lineage>
</organism>
<feature type="region of interest" description="Disordered" evidence="1">
    <location>
        <begin position="127"/>
        <end position="207"/>
    </location>
</feature>
<dbReference type="Proteomes" id="UP000265515">
    <property type="component" value="Unassembled WGS sequence"/>
</dbReference>
<feature type="compositionally biased region" description="Polar residues" evidence="1">
    <location>
        <begin position="40"/>
        <end position="53"/>
    </location>
</feature>
<dbReference type="EMBL" id="BFEA01000102">
    <property type="protein sequence ID" value="GBG68569.1"/>
    <property type="molecule type" value="Genomic_DNA"/>
</dbReference>
<proteinExistence type="predicted"/>
<feature type="compositionally biased region" description="Basic and acidic residues" evidence="1">
    <location>
        <begin position="491"/>
        <end position="504"/>
    </location>
</feature>
<feature type="compositionally biased region" description="Polar residues" evidence="1">
    <location>
        <begin position="60"/>
        <end position="84"/>
    </location>
</feature>
<feature type="compositionally biased region" description="Basic and acidic residues" evidence="1">
    <location>
        <begin position="175"/>
        <end position="189"/>
    </location>
</feature>
<gene>
    <name evidence="2" type="ORF">CBR_g3114</name>
</gene>